<accession>A0AAV5TVT5</accession>
<keyword evidence="1" id="KW-0503">Monooxygenase</keyword>
<comment type="caution">
    <text evidence="2">The sequence shown here is derived from an EMBL/GenBank/DDBJ whole genome shotgun (WGS) entry which is preliminary data.</text>
</comment>
<dbReference type="AlphaFoldDB" id="A0AAV5TVT5"/>
<dbReference type="GO" id="GO:0004497">
    <property type="term" value="F:monooxygenase activity"/>
    <property type="evidence" value="ECO:0007669"/>
    <property type="project" value="UniProtKB-KW"/>
</dbReference>
<evidence type="ECO:0000256" key="1">
    <source>
        <dbReference type="ARBA" id="ARBA00023033"/>
    </source>
</evidence>
<dbReference type="Proteomes" id="UP001432027">
    <property type="component" value="Unassembled WGS sequence"/>
</dbReference>
<sequence>LKSLHEDFIHNNAMEVVTRWRQSPGVAVDVSENIVKAISNVVWSLIFGDNVDFDSDMVTKFRELQQAQPHQASGSPIKRLQAIMDETNTMLKEAIETTKKSFNPNADQPRC</sequence>
<gene>
    <name evidence="2" type="ORF">PENTCL1PPCAC_20556</name>
</gene>
<evidence type="ECO:0000313" key="2">
    <source>
        <dbReference type="EMBL" id="GMS98381.1"/>
    </source>
</evidence>
<keyword evidence="1" id="KW-0560">Oxidoreductase</keyword>
<protein>
    <submittedName>
        <fullName evidence="2">Uncharacterized protein</fullName>
    </submittedName>
</protein>
<keyword evidence="3" id="KW-1185">Reference proteome</keyword>
<dbReference type="InterPro" id="IPR036396">
    <property type="entry name" value="Cyt_P450_sf"/>
</dbReference>
<evidence type="ECO:0000313" key="3">
    <source>
        <dbReference type="Proteomes" id="UP001432027"/>
    </source>
</evidence>
<feature type="non-terminal residue" evidence="2">
    <location>
        <position position="111"/>
    </location>
</feature>
<organism evidence="2 3">
    <name type="scientific">Pristionchus entomophagus</name>
    <dbReference type="NCBI Taxonomy" id="358040"/>
    <lineage>
        <taxon>Eukaryota</taxon>
        <taxon>Metazoa</taxon>
        <taxon>Ecdysozoa</taxon>
        <taxon>Nematoda</taxon>
        <taxon>Chromadorea</taxon>
        <taxon>Rhabditida</taxon>
        <taxon>Rhabditina</taxon>
        <taxon>Diplogasteromorpha</taxon>
        <taxon>Diplogasteroidea</taxon>
        <taxon>Neodiplogasteridae</taxon>
        <taxon>Pristionchus</taxon>
    </lineage>
</organism>
<dbReference type="EMBL" id="BTSX01000005">
    <property type="protein sequence ID" value="GMS98381.1"/>
    <property type="molecule type" value="Genomic_DNA"/>
</dbReference>
<dbReference type="GO" id="GO:0016705">
    <property type="term" value="F:oxidoreductase activity, acting on paired donors, with incorporation or reduction of molecular oxygen"/>
    <property type="evidence" value="ECO:0007669"/>
    <property type="project" value="InterPro"/>
</dbReference>
<proteinExistence type="predicted"/>
<dbReference type="GO" id="GO:0005506">
    <property type="term" value="F:iron ion binding"/>
    <property type="evidence" value="ECO:0007669"/>
    <property type="project" value="InterPro"/>
</dbReference>
<feature type="non-terminal residue" evidence="2">
    <location>
        <position position="1"/>
    </location>
</feature>
<dbReference type="GO" id="GO:0020037">
    <property type="term" value="F:heme binding"/>
    <property type="evidence" value="ECO:0007669"/>
    <property type="project" value="InterPro"/>
</dbReference>
<dbReference type="SUPFAM" id="SSF48264">
    <property type="entry name" value="Cytochrome P450"/>
    <property type="match status" value="1"/>
</dbReference>
<name>A0AAV5TVT5_9BILA</name>
<dbReference type="Gene3D" id="1.10.630.10">
    <property type="entry name" value="Cytochrome P450"/>
    <property type="match status" value="1"/>
</dbReference>
<reference evidence="2" key="1">
    <citation type="submission" date="2023-10" db="EMBL/GenBank/DDBJ databases">
        <title>Genome assembly of Pristionchus species.</title>
        <authorList>
            <person name="Yoshida K."/>
            <person name="Sommer R.J."/>
        </authorList>
    </citation>
    <scope>NUCLEOTIDE SEQUENCE</scope>
    <source>
        <strain evidence="2">RS0144</strain>
    </source>
</reference>